<feature type="repeat" description="ANK" evidence="4">
    <location>
        <begin position="182"/>
        <end position="214"/>
    </location>
</feature>
<dbReference type="InterPro" id="IPR036770">
    <property type="entry name" value="Ankyrin_rpt-contain_sf"/>
</dbReference>
<dbReference type="AlphaFoldDB" id="A0A7E4UWG2"/>
<evidence type="ECO:0000313" key="7">
    <source>
        <dbReference type="Proteomes" id="UP000492821"/>
    </source>
</evidence>
<dbReference type="SMART" id="SM00248">
    <property type="entry name" value="ANK"/>
    <property type="match status" value="2"/>
</dbReference>
<dbReference type="InterPro" id="IPR002110">
    <property type="entry name" value="Ankyrin_rpt"/>
</dbReference>
<dbReference type="Gene3D" id="1.20.80.10">
    <property type="match status" value="1"/>
</dbReference>
<evidence type="ECO:0000313" key="8">
    <source>
        <dbReference type="WBParaSite" id="Pan_g13258.t1"/>
    </source>
</evidence>
<dbReference type="WBParaSite" id="Pan_g13258.t1">
    <property type="protein sequence ID" value="Pan_g13258.t1"/>
    <property type="gene ID" value="Pan_g13258"/>
</dbReference>
<evidence type="ECO:0000256" key="1">
    <source>
        <dbReference type="ARBA" id="ARBA00018419"/>
    </source>
</evidence>
<dbReference type="SUPFAM" id="SSF48403">
    <property type="entry name" value="Ankyrin repeat"/>
    <property type="match status" value="1"/>
</dbReference>
<dbReference type="Proteomes" id="UP000492821">
    <property type="component" value="Unassembled WGS sequence"/>
</dbReference>
<reference evidence="7" key="1">
    <citation type="journal article" date="2013" name="Genetics">
        <title>The draft genome and transcriptome of Panagrellus redivivus are shaped by the harsh demands of a free-living lifestyle.</title>
        <authorList>
            <person name="Srinivasan J."/>
            <person name="Dillman A.R."/>
            <person name="Macchietto M.G."/>
            <person name="Heikkinen L."/>
            <person name="Lakso M."/>
            <person name="Fracchia K.M."/>
            <person name="Antoshechkin I."/>
            <person name="Mortazavi A."/>
            <person name="Wong G."/>
            <person name="Sternberg P.W."/>
        </authorList>
    </citation>
    <scope>NUCLEOTIDE SEQUENCE [LARGE SCALE GENOMIC DNA]</scope>
    <source>
        <strain evidence="7">MT8872</strain>
    </source>
</reference>
<feature type="domain" description="ACB" evidence="6">
    <location>
        <begin position="4"/>
        <end position="88"/>
    </location>
</feature>
<evidence type="ECO:0000259" key="6">
    <source>
        <dbReference type="PROSITE" id="PS51228"/>
    </source>
</evidence>
<dbReference type="Pfam" id="PF12796">
    <property type="entry name" value="Ank_2"/>
    <property type="match status" value="1"/>
</dbReference>
<accession>A0A7E4UWG2</accession>
<dbReference type="InterPro" id="IPR000582">
    <property type="entry name" value="Acyl-CoA-binding_protein"/>
</dbReference>
<dbReference type="PROSITE" id="PS51228">
    <property type="entry name" value="ACB_2"/>
    <property type="match status" value="1"/>
</dbReference>
<dbReference type="SUPFAM" id="SSF47027">
    <property type="entry name" value="Acyl-CoA binding protein"/>
    <property type="match status" value="1"/>
</dbReference>
<evidence type="ECO:0000256" key="2">
    <source>
        <dbReference type="ARBA" id="ARBA00022737"/>
    </source>
</evidence>
<keyword evidence="3 4" id="KW-0040">ANK repeat</keyword>
<evidence type="ECO:0000256" key="3">
    <source>
        <dbReference type="ARBA" id="ARBA00023043"/>
    </source>
</evidence>
<feature type="region of interest" description="Disordered" evidence="5">
    <location>
        <begin position="97"/>
        <end position="121"/>
    </location>
</feature>
<dbReference type="GO" id="GO:0000062">
    <property type="term" value="F:fatty-acyl-CoA binding"/>
    <property type="evidence" value="ECO:0007669"/>
    <property type="project" value="InterPro"/>
</dbReference>
<evidence type="ECO:0000256" key="5">
    <source>
        <dbReference type="SAM" id="MobiDB-lite"/>
    </source>
</evidence>
<keyword evidence="7" id="KW-1185">Reference proteome</keyword>
<name>A0A7E4UWG2_PANRE</name>
<dbReference type="Gene3D" id="1.25.40.20">
    <property type="entry name" value="Ankyrin repeat-containing domain"/>
    <property type="match status" value="1"/>
</dbReference>
<dbReference type="Pfam" id="PF00887">
    <property type="entry name" value="ACBP"/>
    <property type="match status" value="1"/>
</dbReference>
<reference evidence="8" key="2">
    <citation type="submission" date="2020-10" db="UniProtKB">
        <authorList>
            <consortium name="WormBaseParasite"/>
        </authorList>
    </citation>
    <scope>IDENTIFICATION</scope>
</reference>
<feature type="repeat" description="ANK" evidence="4">
    <location>
        <begin position="149"/>
        <end position="181"/>
    </location>
</feature>
<proteinExistence type="predicted"/>
<evidence type="ECO:0000256" key="4">
    <source>
        <dbReference type="PROSITE-ProRule" id="PRU00023"/>
    </source>
</evidence>
<dbReference type="PROSITE" id="PS50297">
    <property type="entry name" value="ANK_REP_REGION"/>
    <property type="match status" value="1"/>
</dbReference>
<dbReference type="PROSITE" id="PS50088">
    <property type="entry name" value="ANK_REPEAT"/>
    <property type="match status" value="2"/>
</dbReference>
<organism evidence="7 8">
    <name type="scientific">Panagrellus redivivus</name>
    <name type="common">Microworm</name>
    <dbReference type="NCBI Taxonomy" id="6233"/>
    <lineage>
        <taxon>Eukaryota</taxon>
        <taxon>Metazoa</taxon>
        <taxon>Ecdysozoa</taxon>
        <taxon>Nematoda</taxon>
        <taxon>Chromadorea</taxon>
        <taxon>Rhabditida</taxon>
        <taxon>Tylenchina</taxon>
        <taxon>Panagrolaimomorpha</taxon>
        <taxon>Panagrolaimoidea</taxon>
        <taxon>Panagrolaimidae</taxon>
        <taxon>Panagrellus</taxon>
    </lineage>
</organism>
<sequence>MSELTYQYRSAAAFFATVASEFDRSTQLKFYGLYKQISEGPIQRSPWLLMFSTDLKAKAWSACRDLTKEEAMQKYVDATEGLGLSWTKETAKDHGTMDGGLGLRPSMPKVEDTGPTTSSDRFYDAVRAGNISEVEKYLKENPDVAEHNKDGTPIHWAADANQPAMIEFLVKHGCSVVDVDDEDQTPLHVAAICDHVEAITKLLELGADLDATDADGTAARDLIEQKVLLEYYGTE</sequence>
<protein>
    <recommendedName>
        <fullName evidence="1">Acyl-CoA-binding domain-containing protein 6</fullName>
    </recommendedName>
</protein>
<dbReference type="InterPro" id="IPR035984">
    <property type="entry name" value="Acyl-CoA-binding_sf"/>
</dbReference>
<dbReference type="PANTHER" id="PTHR24171">
    <property type="entry name" value="ANKYRIN REPEAT DOMAIN-CONTAINING PROTEIN 39-RELATED"/>
    <property type="match status" value="1"/>
</dbReference>
<dbReference type="InterPro" id="IPR014352">
    <property type="entry name" value="FERM/acyl-CoA-bd_prot_sf"/>
</dbReference>
<keyword evidence="2" id="KW-0677">Repeat</keyword>